<keyword evidence="3" id="KW-1185">Reference proteome</keyword>
<dbReference type="EMBL" id="UZAN01008061">
    <property type="protein sequence ID" value="VDP37465.1"/>
    <property type="molecule type" value="Genomic_DNA"/>
</dbReference>
<evidence type="ECO:0000313" key="3">
    <source>
        <dbReference type="Proteomes" id="UP000272942"/>
    </source>
</evidence>
<feature type="compositionally biased region" description="Polar residues" evidence="1">
    <location>
        <begin position="76"/>
        <end position="98"/>
    </location>
</feature>
<accession>A0A3P8DZH3</accession>
<feature type="compositionally biased region" description="Low complexity" evidence="1">
    <location>
        <begin position="106"/>
        <end position="115"/>
    </location>
</feature>
<proteinExistence type="predicted"/>
<sequence>MNRSDVRALLDASKKDDFEQFVQCLEDVRCASPNCSKSKQKAFGTDLQNYALYFDHVLAEETNRTDLLEDPVHQHGLTTKSNGHHTSLSNGHGCQPNSRPDHTRTETSCTETSSCIFTPPPTPQTGLLVTTDMDPGLQSDQSIKHQLTRSVSHEPTASTLPVSSSTKYLGTLARRHSTQEFLSIKPTEEVEHTVGSFTKPGSEYLNPINIPNLGKCTQR</sequence>
<protein>
    <submittedName>
        <fullName evidence="2">Uncharacterized protein</fullName>
    </submittedName>
</protein>
<name>A0A3P8DZH3_9TREM</name>
<evidence type="ECO:0000256" key="1">
    <source>
        <dbReference type="SAM" id="MobiDB-lite"/>
    </source>
</evidence>
<gene>
    <name evidence="2" type="ORF">ECPE_LOCUS1360</name>
</gene>
<organism evidence="2 3">
    <name type="scientific">Echinostoma caproni</name>
    <dbReference type="NCBI Taxonomy" id="27848"/>
    <lineage>
        <taxon>Eukaryota</taxon>
        <taxon>Metazoa</taxon>
        <taxon>Spiralia</taxon>
        <taxon>Lophotrochozoa</taxon>
        <taxon>Platyhelminthes</taxon>
        <taxon>Trematoda</taxon>
        <taxon>Digenea</taxon>
        <taxon>Plagiorchiida</taxon>
        <taxon>Echinostomata</taxon>
        <taxon>Echinostomatoidea</taxon>
        <taxon>Echinostomatidae</taxon>
        <taxon>Echinostoma</taxon>
    </lineage>
</organism>
<reference evidence="2 3" key="1">
    <citation type="submission" date="2018-11" db="EMBL/GenBank/DDBJ databases">
        <authorList>
            <consortium name="Pathogen Informatics"/>
        </authorList>
    </citation>
    <scope>NUCLEOTIDE SEQUENCE [LARGE SCALE GENOMIC DNA]</scope>
    <source>
        <strain evidence="2 3">Egypt</strain>
    </source>
</reference>
<dbReference type="Proteomes" id="UP000272942">
    <property type="component" value="Unassembled WGS sequence"/>
</dbReference>
<dbReference type="AlphaFoldDB" id="A0A3P8DZH3"/>
<evidence type="ECO:0000313" key="2">
    <source>
        <dbReference type="EMBL" id="VDP37465.1"/>
    </source>
</evidence>
<feature type="region of interest" description="Disordered" evidence="1">
    <location>
        <begin position="74"/>
        <end position="122"/>
    </location>
</feature>